<dbReference type="GO" id="GO:0045747">
    <property type="term" value="P:positive regulation of Notch signaling pathway"/>
    <property type="evidence" value="ECO:0007669"/>
    <property type="project" value="TreeGrafter"/>
</dbReference>
<feature type="compositionally biased region" description="Basic and acidic residues" evidence="1">
    <location>
        <begin position="36"/>
        <end position="80"/>
    </location>
</feature>
<sequence length="326" mass="37059">MMISLKGKPLRSSQSIVLADCSPDVVETIRDPGLQHSEESEKRKSAQDGHRKVLFDRLKRLEESKRTNPTEIRAHDAPLTEEDRAWLVEIAKAVERFKRDPFSDVSDAESVKKTVTSEKSESHSDSDLREKESDSGDDQELEEGFIAEDHDHGHRKLKEKETHVQVEEVTDEIHAPRKIAEELEEPPIVRAKVEEATDESHASRQITEETEESPSVLAKGEGYCDKYEQHFSFYCIGDIDHTGEHEETISKFCPAYKAACAHKKIASTVSLTAWPEDSPQKKDPFRTPIEEKEDLQESSDESSEEGELDSAEEEAERKEAYLKEIK</sequence>
<name>A0AAN8EVA9_TRICO</name>
<feature type="compositionally biased region" description="Basic and acidic residues" evidence="1">
    <location>
        <begin position="315"/>
        <end position="326"/>
    </location>
</feature>
<dbReference type="InterPro" id="IPR053124">
    <property type="entry name" value="Notch_signaling_modulators"/>
</dbReference>
<dbReference type="GO" id="GO:0005615">
    <property type="term" value="C:extracellular space"/>
    <property type="evidence" value="ECO:0007669"/>
    <property type="project" value="TreeGrafter"/>
</dbReference>
<accession>A0AAN8EVA9</accession>
<organism evidence="2 3">
    <name type="scientific">Trichostrongylus colubriformis</name>
    <name type="common">Black scour worm</name>
    <dbReference type="NCBI Taxonomy" id="6319"/>
    <lineage>
        <taxon>Eukaryota</taxon>
        <taxon>Metazoa</taxon>
        <taxon>Ecdysozoa</taxon>
        <taxon>Nematoda</taxon>
        <taxon>Chromadorea</taxon>
        <taxon>Rhabditida</taxon>
        <taxon>Rhabditina</taxon>
        <taxon>Rhabditomorpha</taxon>
        <taxon>Strongyloidea</taxon>
        <taxon>Trichostrongylidae</taxon>
        <taxon>Trichostrongylus</taxon>
    </lineage>
</organism>
<feature type="region of interest" description="Disordered" evidence="1">
    <location>
        <begin position="99"/>
        <end position="218"/>
    </location>
</feature>
<feature type="region of interest" description="Disordered" evidence="1">
    <location>
        <begin position="269"/>
        <end position="326"/>
    </location>
</feature>
<feature type="non-terminal residue" evidence="2">
    <location>
        <position position="326"/>
    </location>
</feature>
<dbReference type="Proteomes" id="UP001331761">
    <property type="component" value="Unassembled WGS sequence"/>
</dbReference>
<dbReference type="PANTHER" id="PTHR35015">
    <property type="entry name" value="PROTEIN CBR-OSM-7-RELATED"/>
    <property type="match status" value="1"/>
</dbReference>
<dbReference type="PANTHER" id="PTHR35015:SF2">
    <property type="entry name" value="DELTA AND OSM-11 HOMOLOG PROTEIN 1"/>
    <property type="match status" value="1"/>
</dbReference>
<feature type="compositionally biased region" description="Basic and acidic residues" evidence="1">
    <location>
        <begin position="191"/>
        <end position="202"/>
    </location>
</feature>
<feature type="compositionally biased region" description="Acidic residues" evidence="1">
    <location>
        <begin position="291"/>
        <end position="314"/>
    </location>
</feature>
<evidence type="ECO:0000313" key="3">
    <source>
        <dbReference type="Proteomes" id="UP001331761"/>
    </source>
</evidence>
<feature type="region of interest" description="Disordered" evidence="1">
    <location>
        <begin position="28"/>
        <end position="80"/>
    </location>
</feature>
<evidence type="ECO:0000256" key="1">
    <source>
        <dbReference type="SAM" id="MobiDB-lite"/>
    </source>
</evidence>
<feature type="compositionally biased region" description="Basic and acidic residues" evidence="1">
    <location>
        <begin position="109"/>
        <end position="134"/>
    </location>
</feature>
<feature type="compositionally biased region" description="Basic and acidic residues" evidence="1">
    <location>
        <begin position="278"/>
        <end position="290"/>
    </location>
</feature>
<proteinExistence type="predicted"/>
<dbReference type="AlphaFoldDB" id="A0AAN8EVA9"/>
<gene>
    <name evidence="2" type="ORF">GCK32_014027</name>
</gene>
<dbReference type="EMBL" id="WIXE01023220">
    <property type="protein sequence ID" value="KAK5966697.1"/>
    <property type="molecule type" value="Genomic_DNA"/>
</dbReference>
<protein>
    <submittedName>
        <fullName evidence="2">Uncharacterized protein</fullName>
    </submittedName>
</protein>
<dbReference type="GO" id="GO:0005112">
    <property type="term" value="F:Notch binding"/>
    <property type="evidence" value="ECO:0007669"/>
    <property type="project" value="TreeGrafter"/>
</dbReference>
<reference evidence="2 3" key="1">
    <citation type="submission" date="2019-10" db="EMBL/GenBank/DDBJ databases">
        <title>Assembly and Annotation for the nematode Trichostrongylus colubriformis.</title>
        <authorList>
            <person name="Martin J."/>
        </authorList>
    </citation>
    <scope>NUCLEOTIDE SEQUENCE [LARGE SCALE GENOMIC DNA]</scope>
    <source>
        <strain evidence="2">G859</strain>
        <tissue evidence="2">Whole worm</tissue>
    </source>
</reference>
<keyword evidence="3" id="KW-1185">Reference proteome</keyword>
<comment type="caution">
    <text evidence="2">The sequence shown here is derived from an EMBL/GenBank/DDBJ whole genome shotgun (WGS) entry which is preliminary data.</text>
</comment>
<feature type="compositionally biased region" description="Acidic residues" evidence="1">
    <location>
        <begin position="135"/>
        <end position="146"/>
    </location>
</feature>
<evidence type="ECO:0000313" key="2">
    <source>
        <dbReference type="EMBL" id="KAK5966697.1"/>
    </source>
</evidence>
<feature type="compositionally biased region" description="Basic and acidic residues" evidence="1">
    <location>
        <begin position="147"/>
        <end position="181"/>
    </location>
</feature>